<keyword evidence="6" id="KW-0240">DNA-directed RNA polymerase</keyword>
<dbReference type="Gene3D" id="3.90.940.20">
    <property type="entry name" value="RPB5-like RNA polymerase subunit"/>
    <property type="match status" value="1"/>
</dbReference>
<dbReference type="InterPro" id="IPR014381">
    <property type="entry name" value="Arch_Rpo5/euc_Rpb5"/>
</dbReference>
<evidence type="ECO:0000256" key="3">
    <source>
        <dbReference type="ARBA" id="ARBA00025765"/>
    </source>
</evidence>
<evidence type="ECO:0000313" key="6">
    <source>
        <dbReference type="EMBL" id="AJA90761.1"/>
    </source>
</evidence>
<dbReference type="FunFam" id="3.90.940.20:FF:000001">
    <property type="entry name" value="DNA-directed RNA polymerases I, II, and III subunit RPABC1"/>
    <property type="match status" value="1"/>
</dbReference>
<dbReference type="GO" id="GO:0003677">
    <property type="term" value="F:DNA binding"/>
    <property type="evidence" value="ECO:0007669"/>
    <property type="project" value="InterPro"/>
</dbReference>
<dbReference type="GO" id="GO:0003899">
    <property type="term" value="F:DNA-directed RNA polymerase activity"/>
    <property type="evidence" value="ECO:0007669"/>
    <property type="project" value="InterPro"/>
</dbReference>
<dbReference type="InterPro" id="IPR035913">
    <property type="entry name" value="RPB5-like_sf"/>
</dbReference>
<dbReference type="InterPro" id="IPR000783">
    <property type="entry name" value="RNA_pol_subH/Rpb5_C"/>
</dbReference>
<dbReference type="PANTHER" id="PTHR10535">
    <property type="entry name" value="DNA-DIRECTED RNA POLYMERASES I, II, AND III SUBUNIT RPABC1"/>
    <property type="match status" value="1"/>
</dbReference>
<dbReference type="FunFam" id="3.40.1340.10:FF:000001">
    <property type="entry name" value="DNA-directed RNA polymerases I, II, and III subunit RPABC1"/>
    <property type="match status" value="1"/>
</dbReference>
<keyword evidence="6" id="KW-0804">Transcription</keyword>
<reference evidence="6" key="1">
    <citation type="journal article" date="2015" name="Mol. Biol. Evol.">
        <title>Ancient Origin and Recent Innovations of RNA Polymerase IV and V.</title>
        <authorList>
            <person name="Huang Y."/>
            <person name="Kendall T."/>
            <person name="Forsythe E.S."/>
            <person name="Dorantes-Acosta A."/>
            <person name="Li S."/>
            <person name="Caballero-Perez J."/>
            <person name="Chen X."/>
            <person name="Arteaga-Vazquez M."/>
            <person name="Beilstein M.A."/>
            <person name="Mosher R.A."/>
        </authorList>
    </citation>
    <scope>NUCLEOTIDE SEQUENCE</scope>
</reference>
<dbReference type="InterPro" id="IPR005571">
    <property type="entry name" value="RNA_pol_Rpb5_N"/>
</dbReference>
<dbReference type="SUPFAM" id="SSF53036">
    <property type="entry name" value="Eukaryotic RPB5 N-terminal domain"/>
    <property type="match status" value="1"/>
</dbReference>
<dbReference type="InterPro" id="IPR036710">
    <property type="entry name" value="RNA_pol_Rpb5_N_sf"/>
</dbReference>
<dbReference type="GO" id="GO:0006366">
    <property type="term" value="P:transcription by RNA polymerase II"/>
    <property type="evidence" value="ECO:0007669"/>
    <property type="project" value="TreeGrafter"/>
</dbReference>
<evidence type="ECO:0000259" key="4">
    <source>
        <dbReference type="Pfam" id="PF01191"/>
    </source>
</evidence>
<dbReference type="Pfam" id="PF03871">
    <property type="entry name" value="RNA_pol_Rpb5_N"/>
    <property type="match status" value="1"/>
</dbReference>
<accession>A0A0C4W2N6</accession>
<evidence type="ECO:0000256" key="2">
    <source>
        <dbReference type="ARBA" id="ARBA00023242"/>
    </source>
</evidence>
<dbReference type="SUPFAM" id="SSF55287">
    <property type="entry name" value="RPB5-like RNA polymerase subunit"/>
    <property type="match status" value="1"/>
</dbReference>
<name>A0A0C4W2N6_CYCRE</name>
<proteinExistence type="evidence at transcript level"/>
<feature type="domain" description="RNA polymerase Rpb5 N-terminal" evidence="5">
    <location>
        <begin position="15"/>
        <end position="98"/>
    </location>
</feature>
<dbReference type="GO" id="GO:0006362">
    <property type="term" value="P:transcription elongation by RNA polymerase I"/>
    <property type="evidence" value="ECO:0007669"/>
    <property type="project" value="TreeGrafter"/>
</dbReference>
<evidence type="ECO:0000256" key="1">
    <source>
        <dbReference type="ARBA" id="ARBA00004123"/>
    </source>
</evidence>
<evidence type="ECO:0000259" key="5">
    <source>
        <dbReference type="Pfam" id="PF03871"/>
    </source>
</evidence>
<comment type="subcellular location">
    <subcellularLocation>
        <location evidence="1">Nucleus</location>
    </subcellularLocation>
</comment>
<gene>
    <name evidence="6" type="primary">NRPE5</name>
</gene>
<dbReference type="AlphaFoldDB" id="A0A0C4W2N6"/>
<protein>
    <submittedName>
        <fullName evidence="6">DNA-directed RNA polymerase IV fifth largest subunit</fullName>
    </submittedName>
</protein>
<organism evidence="6">
    <name type="scientific">Cycas revoluta</name>
    <name type="common">Sago palm</name>
    <dbReference type="NCBI Taxonomy" id="3396"/>
    <lineage>
        <taxon>Eukaryota</taxon>
        <taxon>Viridiplantae</taxon>
        <taxon>Streptophyta</taxon>
        <taxon>Embryophyta</taxon>
        <taxon>Tracheophyta</taxon>
        <taxon>Spermatophyta</taxon>
        <taxon>Cycadidae</taxon>
        <taxon>Cycadales</taxon>
        <taxon>Cycadaceae</taxon>
        <taxon>Cycas</taxon>
    </lineage>
</organism>
<comment type="similarity">
    <text evidence="3">Belongs to the archaeal Rpo5/eukaryotic RPB5 RNA polymerase subunit family.</text>
</comment>
<dbReference type="Gene3D" id="3.40.1340.10">
    <property type="entry name" value="RNA polymerase, Rpb5, N-terminal domain"/>
    <property type="match status" value="1"/>
</dbReference>
<keyword evidence="2" id="KW-0539">Nucleus</keyword>
<dbReference type="PANTHER" id="PTHR10535:SF2">
    <property type="entry name" value="DNA-DIRECTED RNA POLYMERASE V SUBUNIT 5A"/>
    <property type="match status" value="1"/>
</dbReference>
<dbReference type="PIRSF" id="PIRSF000747">
    <property type="entry name" value="RPB5"/>
    <property type="match status" value="1"/>
</dbReference>
<dbReference type="HAMAP" id="MF_00025">
    <property type="entry name" value="RNApol_Rpo5_RPB5"/>
    <property type="match status" value="1"/>
</dbReference>
<dbReference type="Pfam" id="PF01191">
    <property type="entry name" value="RNA_pol_Rpb5_C"/>
    <property type="match status" value="1"/>
</dbReference>
<dbReference type="GO" id="GO:0055029">
    <property type="term" value="C:nuclear DNA-directed RNA polymerase complex"/>
    <property type="evidence" value="ECO:0007669"/>
    <property type="project" value="UniProtKB-ARBA"/>
</dbReference>
<feature type="domain" description="RNA polymerase subunit H/Rpb5 C-terminal" evidence="4">
    <location>
        <begin position="140"/>
        <end position="212"/>
    </location>
</feature>
<sequence>MESCISRFIDKGSVNSHKLYRVRRTVFQMLDDRGYAVSDSDLTMTLAQFRVAYGEEPNRHDLFISTTSRSDCNDRIFVFFAGEAKVGVKDLRTYAMRMKDENVYRAILVVQHITPAAKQGIKEIATKFLLETFQETELLVNIKEHALVPEHQILIPQEKDELLKQYSVKENQLPRMLASDPIARYYGLRRGQVVKLTYSSDVTGHYVTYRCVW</sequence>
<dbReference type="GO" id="GO:0042797">
    <property type="term" value="P:tRNA transcription by RNA polymerase III"/>
    <property type="evidence" value="ECO:0007669"/>
    <property type="project" value="TreeGrafter"/>
</dbReference>
<dbReference type="EMBL" id="KJ473669">
    <property type="protein sequence ID" value="AJA90761.1"/>
    <property type="molecule type" value="mRNA"/>
</dbReference>